<dbReference type="Proteomes" id="UP000068067">
    <property type="component" value="Chromosome"/>
</dbReference>
<proteinExistence type="predicted"/>
<keyword evidence="2" id="KW-1185">Reference proteome</keyword>
<dbReference type="PATRIC" id="fig|931089.4.peg.830"/>
<dbReference type="AlphaFoldDB" id="A0A0M3Q998"/>
<organism evidence="1 2">
    <name type="scientific">Corynebacterium deserti GIMN1.010</name>
    <dbReference type="NCBI Taxonomy" id="931089"/>
    <lineage>
        <taxon>Bacteria</taxon>
        <taxon>Bacillati</taxon>
        <taxon>Actinomycetota</taxon>
        <taxon>Actinomycetes</taxon>
        <taxon>Mycobacteriales</taxon>
        <taxon>Corynebacteriaceae</taxon>
        <taxon>Corynebacterium</taxon>
    </lineage>
</organism>
<evidence type="ECO:0000313" key="1">
    <source>
        <dbReference type="EMBL" id="ALC05269.1"/>
    </source>
</evidence>
<dbReference type="STRING" id="931089.CDES_04115"/>
<dbReference type="KEGG" id="cdx:CDES_04115"/>
<name>A0A0M3Q998_9CORY</name>
<evidence type="ECO:0000313" key="2">
    <source>
        <dbReference type="Proteomes" id="UP000068067"/>
    </source>
</evidence>
<sequence>MFPEFERIRTMANVEKKHFVDPAWPEHNPADGHVVTELISKLAGASSPWGDEKEFPVPAEETGYVHPYTRINR</sequence>
<protein>
    <submittedName>
        <fullName evidence="1">Uncharacterized protein</fullName>
    </submittedName>
</protein>
<reference evidence="1 2" key="1">
    <citation type="submission" date="2014-08" db="EMBL/GenBank/DDBJ databases">
        <title>Complete genome sequence of Corynebacterium deserti GIMN1.010 (=DSM 45689), isolated from desert sand in western China.</title>
        <authorList>
            <person name="Ruckert C."/>
            <person name="Albersmeier A."/>
            <person name="Kalinowski J."/>
        </authorList>
    </citation>
    <scope>NUCLEOTIDE SEQUENCE [LARGE SCALE GENOMIC DNA]</scope>
    <source>
        <strain evidence="1 2">GIMN1.010</strain>
    </source>
</reference>
<gene>
    <name evidence="1" type="ORF">CDES_04115</name>
</gene>
<dbReference type="EMBL" id="CP009220">
    <property type="protein sequence ID" value="ALC05269.1"/>
    <property type="molecule type" value="Genomic_DNA"/>
</dbReference>
<accession>A0A0M3Q998</accession>